<dbReference type="Pfam" id="PF00583">
    <property type="entry name" value="Acetyltransf_1"/>
    <property type="match status" value="1"/>
</dbReference>
<name>A0ABR9WBB4_9BACT</name>
<keyword evidence="3" id="KW-1185">Reference proteome</keyword>
<sequence>MEIKLRQERVTDHDAISEAIIASYENVEYSNHREQIMVERLRNSKAFVPELSIVAELDERTIVGHILLTRIQIIKKEKFLDALVLAPLSIRPEYQNIGIGKRLVMESHRVARGLGFEFVTVLGHADYYPKFGYGITSKYNIEIPYKISEANSMIIDLSGNDFSSVINGKVKYSDEFFE</sequence>
<dbReference type="Proteomes" id="UP000634134">
    <property type="component" value="Unassembled WGS sequence"/>
</dbReference>
<evidence type="ECO:0000313" key="3">
    <source>
        <dbReference type="Proteomes" id="UP000634134"/>
    </source>
</evidence>
<dbReference type="SUPFAM" id="SSF55729">
    <property type="entry name" value="Acyl-CoA N-acyltransferases (Nat)"/>
    <property type="match status" value="1"/>
</dbReference>
<protein>
    <submittedName>
        <fullName evidence="2">N-acetyltransferase</fullName>
    </submittedName>
</protein>
<dbReference type="InterPro" id="IPR016181">
    <property type="entry name" value="Acyl_CoA_acyltransferase"/>
</dbReference>
<feature type="domain" description="N-acetyltransferase" evidence="1">
    <location>
        <begin position="3"/>
        <end position="158"/>
    </location>
</feature>
<dbReference type="InterPro" id="IPR000182">
    <property type="entry name" value="GNAT_dom"/>
</dbReference>
<gene>
    <name evidence="2" type="ORF">IEE83_07105</name>
</gene>
<evidence type="ECO:0000259" key="1">
    <source>
        <dbReference type="PROSITE" id="PS51186"/>
    </source>
</evidence>
<organism evidence="2 3">
    <name type="scientific">Dyadobacter subterraneus</name>
    <dbReference type="NCBI Taxonomy" id="2773304"/>
    <lineage>
        <taxon>Bacteria</taxon>
        <taxon>Pseudomonadati</taxon>
        <taxon>Bacteroidota</taxon>
        <taxon>Cytophagia</taxon>
        <taxon>Cytophagales</taxon>
        <taxon>Spirosomataceae</taxon>
        <taxon>Dyadobacter</taxon>
    </lineage>
</organism>
<accession>A0ABR9WBB4</accession>
<evidence type="ECO:0000313" key="2">
    <source>
        <dbReference type="EMBL" id="MBE9461646.1"/>
    </source>
</evidence>
<dbReference type="EMBL" id="JACYGY010000001">
    <property type="protein sequence ID" value="MBE9461646.1"/>
    <property type="molecule type" value="Genomic_DNA"/>
</dbReference>
<dbReference type="RefSeq" id="WP_194119911.1">
    <property type="nucleotide sequence ID" value="NZ_JACYGY010000001.1"/>
</dbReference>
<comment type="caution">
    <text evidence="2">The sequence shown here is derived from an EMBL/GenBank/DDBJ whole genome shotgun (WGS) entry which is preliminary data.</text>
</comment>
<dbReference type="PROSITE" id="PS51186">
    <property type="entry name" value="GNAT"/>
    <property type="match status" value="1"/>
</dbReference>
<dbReference type="Gene3D" id="3.40.630.30">
    <property type="match status" value="1"/>
</dbReference>
<dbReference type="CDD" id="cd04301">
    <property type="entry name" value="NAT_SF"/>
    <property type="match status" value="1"/>
</dbReference>
<proteinExistence type="predicted"/>
<reference evidence="3" key="1">
    <citation type="submission" date="2023-07" db="EMBL/GenBank/DDBJ databases">
        <title>Dyadobacter sp. nov 'subterranea' isolated from contaminted grondwater.</title>
        <authorList>
            <person name="Szabo I."/>
            <person name="Al-Omari J."/>
            <person name="Szerdahelyi S.G."/>
            <person name="Rado J."/>
        </authorList>
    </citation>
    <scope>NUCLEOTIDE SEQUENCE [LARGE SCALE GENOMIC DNA]</scope>
    <source>
        <strain evidence="3">UP-52</strain>
    </source>
</reference>